<comment type="caution">
    <text evidence="2">The sequence shown here is derived from an EMBL/GenBank/DDBJ whole genome shotgun (WGS) entry which is preliminary data.</text>
</comment>
<feature type="region of interest" description="Disordered" evidence="1">
    <location>
        <begin position="85"/>
        <end position="104"/>
    </location>
</feature>
<proteinExistence type="predicted"/>
<reference evidence="2" key="2">
    <citation type="submission" date="2023-07" db="EMBL/GenBank/DDBJ databases">
        <authorList>
            <consortium name="Lawrence Berkeley National Laboratory"/>
            <person name="Haridas S."/>
            <person name="Hensen N."/>
            <person name="Bonometti L."/>
            <person name="Westerberg I."/>
            <person name="Brannstrom I.O."/>
            <person name="Guillou S."/>
            <person name="Cros-Aarteil S."/>
            <person name="Calhoun S."/>
            <person name="Kuo A."/>
            <person name="Mondo S."/>
            <person name="Pangilinan J."/>
            <person name="Riley R."/>
            <person name="LaButti K."/>
            <person name="Andreopoulos B."/>
            <person name="Lipzen A."/>
            <person name="Chen C."/>
            <person name="Yanf M."/>
            <person name="Daum C."/>
            <person name="Ng V."/>
            <person name="Clum A."/>
            <person name="Steindorff A."/>
            <person name="Ohm R."/>
            <person name="Martin F."/>
            <person name="Silar P."/>
            <person name="Natvig D."/>
            <person name="Lalanne C."/>
            <person name="Gautier V."/>
            <person name="Ament-velasquez S.L."/>
            <person name="Kruys A."/>
            <person name="Hutchinson M.I."/>
            <person name="Powell A.J."/>
            <person name="Barry K."/>
            <person name="Miller A.N."/>
            <person name="Grigoriev I.V."/>
            <person name="Debuchy R."/>
            <person name="Gladieux P."/>
            <person name="Thoren M.H."/>
            <person name="Johannesson H."/>
        </authorList>
    </citation>
    <scope>NUCLEOTIDE SEQUENCE</scope>
    <source>
        <strain evidence="2">FGSC 1904</strain>
    </source>
</reference>
<evidence type="ECO:0000256" key="1">
    <source>
        <dbReference type="SAM" id="MobiDB-lite"/>
    </source>
</evidence>
<organism evidence="2 3">
    <name type="scientific">Sordaria brevicollis</name>
    <dbReference type="NCBI Taxonomy" id="83679"/>
    <lineage>
        <taxon>Eukaryota</taxon>
        <taxon>Fungi</taxon>
        <taxon>Dikarya</taxon>
        <taxon>Ascomycota</taxon>
        <taxon>Pezizomycotina</taxon>
        <taxon>Sordariomycetes</taxon>
        <taxon>Sordariomycetidae</taxon>
        <taxon>Sordariales</taxon>
        <taxon>Sordariaceae</taxon>
        <taxon>Sordaria</taxon>
    </lineage>
</organism>
<gene>
    <name evidence="2" type="ORF">B0T20DRAFT_394430</name>
</gene>
<dbReference type="Proteomes" id="UP001281003">
    <property type="component" value="Unassembled WGS sequence"/>
</dbReference>
<feature type="region of interest" description="Disordered" evidence="1">
    <location>
        <begin position="133"/>
        <end position="170"/>
    </location>
</feature>
<feature type="region of interest" description="Disordered" evidence="1">
    <location>
        <begin position="1"/>
        <end position="27"/>
    </location>
</feature>
<keyword evidence="3" id="KW-1185">Reference proteome</keyword>
<protein>
    <submittedName>
        <fullName evidence="2">Uncharacterized protein</fullName>
    </submittedName>
</protein>
<sequence>MYSSYGSYSSSASSSRSTSSYGSSYTSISRPMDISPINISSSGPDASCAFPSWPRRTSLCESESDYERPTSFLSDEDLMGDVFDDDVRSISSSGSSPMHSPPKAPFMTEAEILEMQREQAAYQREMVSLLVREKERRKAQAKRQRSAGKASSKKSTKSKLSAMTPIAESE</sequence>
<evidence type="ECO:0000313" key="3">
    <source>
        <dbReference type="Proteomes" id="UP001281003"/>
    </source>
</evidence>
<name>A0AAE0UBD3_SORBR</name>
<dbReference type="EMBL" id="JAUTDP010000008">
    <property type="protein sequence ID" value="KAK3397299.1"/>
    <property type="molecule type" value="Genomic_DNA"/>
</dbReference>
<feature type="compositionally biased region" description="Basic residues" evidence="1">
    <location>
        <begin position="139"/>
        <end position="157"/>
    </location>
</feature>
<reference evidence="2" key="1">
    <citation type="journal article" date="2023" name="Mol. Phylogenet. Evol.">
        <title>Genome-scale phylogeny and comparative genomics of the fungal order Sordariales.</title>
        <authorList>
            <person name="Hensen N."/>
            <person name="Bonometti L."/>
            <person name="Westerberg I."/>
            <person name="Brannstrom I.O."/>
            <person name="Guillou S."/>
            <person name="Cros-Aarteil S."/>
            <person name="Calhoun S."/>
            <person name="Haridas S."/>
            <person name="Kuo A."/>
            <person name="Mondo S."/>
            <person name="Pangilinan J."/>
            <person name="Riley R."/>
            <person name="LaButti K."/>
            <person name="Andreopoulos B."/>
            <person name="Lipzen A."/>
            <person name="Chen C."/>
            <person name="Yan M."/>
            <person name="Daum C."/>
            <person name="Ng V."/>
            <person name="Clum A."/>
            <person name="Steindorff A."/>
            <person name="Ohm R.A."/>
            <person name="Martin F."/>
            <person name="Silar P."/>
            <person name="Natvig D.O."/>
            <person name="Lalanne C."/>
            <person name="Gautier V."/>
            <person name="Ament-Velasquez S.L."/>
            <person name="Kruys A."/>
            <person name="Hutchinson M.I."/>
            <person name="Powell A.J."/>
            <person name="Barry K."/>
            <person name="Miller A.N."/>
            <person name="Grigoriev I.V."/>
            <person name="Debuchy R."/>
            <person name="Gladieux P."/>
            <person name="Hiltunen Thoren M."/>
            <person name="Johannesson H."/>
        </authorList>
    </citation>
    <scope>NUCLEOTIDE SEQUENCE</scope>
    <source>
        <strain evidence="2">FGSC 1904</strain>
    </source>
</reference>
<feature type="compositionally biased region" description="Low complexity" evidence="1">
    <location>
        <begin position="89"/>
        <end position="98"/>
    </location>
</feature>
<accession>A0AAE0UBD3</accession>
<evidence type="ECO:0000313" key="2">
    <source>
        <dbReference type="EMBL" id="KAK3397299.1"/>
    </source>
</evidence>
<dbReference type="AlphaFoldDB" id="A0AAE0UBD3"/>